<dbReference type="InterPro" id="IPR012869">
    <property type="entry name" value="RHH_5"/>
</dbReference>
<dbReference type="InterPro" id="IPR010985">
    <property type="entry name" value="Ribbon_hlx_hlx"/>
</dbReference>
<dbReference type="InterPro" id="IPR013321">
    <property type="entry name" value="Arc_rbn_hlx_hlx"/>
</dbReference>
<protein>
    <submittedName>
        <fullName evidence="2">Ribbon-helix-helix protein, copG family</fullName>
    </submittedName>
</protein>
<name>A0ABY1SCE7_CALBS</name>
<evidence type="ECO:0000259" key="1">
    <source>
        <dbReference type="Pfam" id="PF07878"/>
    </source>
</evidence>
<organism evidence="2 3">
    <name type="scientific">Caldicellulosiruptor bescii</name>
    <name type="common">Anaerocellum thermophilum</name>
    <dbReference type="NCBI Taxonomy" id="31899"/>
    <lineage>
        <taxon>Bacteria</taxon>
        <taxon>Bacillati</taxon>
        <taxon>Bacillota</taxon>
        <taxon>Bacillota incertae sedis</taxon>
        <taxon>Caldicellulosiruptorales</taxon>
        <taxon>Caldicellulosiruptoraceae</taxon>
        <taxon>Caldicellulosiruptor</taxon>
    </lineage>
</organism>
<evidence type="ECO:0000313" key="2">
    <source>
        <dbReference type="EMBL" id="SMR98629.1"/>
    </source>
</evidence>
<dbReference type="Proteomes" id="UP000196803">
    <property type="component" value="Unassembled WGS sequence"/>
</dbReference>
<sequence>MKMRTVNLRLPEDIFNEIGEIAKKKGLTKSSLIRVIVVEYLEKQKKEGGKNG</sequence>
<keyword evidence="3" id="KW-1185">Reference proteome</keyword>
<dbReference type="Pfam" id="PF07878">
    <property type="entry name" value="RHH_5"/>
    <property type="match status" value="1"/>
</dbReference>
<gene>
    <name evidence="2" type="ORF">SAMN05216240_2877</name>
</gene>
<dbReference type="RefSeq" id="WP_012660745.1">
    <property type="nucleotide sequence ID" value="NZ_FUZJ01000002.1"/>
</dbReference>
<accession>A0ABY1SCE7</accession>
<feature type="domain" description="CopG-like ribbon-helix-helix" evidence="1">
    <location>
        <begin position="6"/>
        <end position="44"/>
    </location>
</feature>
<evidence type="ECO:0000313" key="3">
    <source>
        <dbReference type="Proteomes" id="UP000196803"/>
    </source>
</evidence>
<dbReference type="GeneID" id="31774121"/>
<dbReference type="EMBL" id="FXXC01000003">
    <property type="protein sequence ID" value="SMR98629.1"/>
    <property type="molecule type" value="Genomic_DNA"/>
</dbReference>
<comment type="caution">
    <text evidence="2">The sequence shown here is derived from an EMBL/GenBank/DDBJ whole genome shotgun (WGS) entry which is preliminary data.</text>
</comment>
<dbReference type="SUPFAM" id="SSF47598">
    <property type="entry name" value="Ribbon-helix-helix"/>
    <property type="match status" value="1"/>
</dbReference>
<dbReference type="CDD" id="cd21631">
    <property type="entry name" value="RHH_CopG_NikR-like"/>
    <property type="match status" value="1"/>
</dbReference>
<dbReference type="Gene3D" id="1.10.1220.10">
    <property type="entry name" value="Met repressor-like"/>
    <property type="match status" value="1"/>
</dbReference>
<reference evidence="2 3" key="1">
    <citation type="submission" date="2017-05" db="EMBL/GenBank/DDBJ databases">
        <authorList>
            <person name="Varghese N."/>
            <person name="Submissions S."/>
        </authorList>
    </citation>
    <scope>NUCLEOTIDE SEQUENCE [LARGE SCALE GENOMIC DNA]</scope>
    <source>
        <strain evidence="2 3">MACB1020</strain>
    </source>
</reference>
<proteinExistence type="predicted"/>